<evidence type="ECO:0000313" key="4">
    <source>
        <dbReference type="Proteomes" id="UP001396898"/>
    </source>
</evidence>
<evidence type="ECO:0000259" key="2">
    <source>
        <dbReference type="Pfam" id="PF20150"/>
    </source>
</evidence>
<gene>
    <name evidence="3" type="ORF">PG991_006094</name>
</gene>
<keyword evidence="4" id="KW-1185">Reference proteome</keyword>
<reference evidence="3 4" key="1">
    <citation type="submission" date="2023-01" db="EMBL/GenBank/DDBJ databases">
        <title>Analysis of 21 Apiospora genomes using comparative genomics revels a genus with tremendous synthesis potential of carbohydrate active enzymes and secondary metabolites.</title>
        <authorList>
            <person name="Sorensen T."/>
        </authorList>
    </citation>
    <scope>NUCLEOTIDE SEQUENCE [LARGE SCALE GENOMIC DNA]</scope>
    <source>
        <strain evidence="3 4">CBS 20057</strain>
    </source>
</reference>
<dbReference type="Pfam" id="PF20150">
    <property type="entry name" value="2EXR"/>
    <property type="match status" value="1"/>
</dbReference>
<dbReference type="InterPro" id="IPR045518">
    <property type="entry name" value="2EXR"/>
</dbReference>
<sequence length="394" mass="44124">MTSEFHQFVLLPPEIRCKIWRYTLPHRVVDMRLKPNIDVRNWVPPGEWWLHYVLAHDDDSNDDPSSSSSSASTPLPSVLLTCYEAYRELARHYQPIPLNQPLIKRSLGGDAAWEQDTTPAEDYTTARLTRFHRDHDTLRWRRTARWGLSARAPANPLFLAASLAARRVVVEYAPALATQLEVLALAVLDAGQVLERLDIVATNPSDGRRLRFRLCATPPRRVATGLTTAGSVYEIVDRGGAAFFPWFHRHPDSARGYNRNLEDPSAVALKAIEWQFPAATPLFQNSRFHPAGSHCILQVLDPPPAGGIEGNAPSSSRGATTADQDDVAVRVGKLRDPDKLCFQYQHARDPVRFGEDLQMDVLLWVRGLQMHAAGFPSNLPFEVVGLCCHGFCRD</sequence>
<comment type="caution">
    <text evidence="3">The sequence shown here is derived from an EMBL/GenBank/DDBJ whole genome shotgun (WGS) entry which is preliminary data.</text>
</comment>
<feature type="region of interest" description="Disordered" evidence="1">
    <location>
        <begin position="306"/>
        <end position="325"/>
    </location>
</feature>
<feature type="compositionally biased region" description="Polar residues" evidence="1">
    <location>
        <begin position="312"/>
        <end position="322"/>
    </location>
</feature>
<dbReference type="EMBL" id="JAQQWI010000007">
    <property type="protein sequence ID" value="KAK8029038.1"/>
    <property type="molecule type" value="Genomic_DNA"/>
</dbReference>
<proteinExistence type="predicted"/>
<name>A0ABR1SCK0_9PEZI</name>
<accession>A0ABR1SCK0</accession>
<evidence type="ECO:0000256" key="1">
    <source>
        <dbReference type="SAM" id="MobiDB-lite"/>
    </source>
</evidence>
<dbReference type="PANTHER" id="PTHR35910:SF1">
    <property type="entry name" value="2EXR DOMAIN-CONTAINING PROTEIN"/>
    <property type="match status" value="1"/>
</dbReference>
<dbReference type="Proteomes" id="UP001396898">
    <property type="component" value="Unassembled WGS sequence"/>
</dbReference>
<feature type="domain" description="2EXR" evidence="2">
    <location>
        <begin position="5"/>
        <end position="138"/>
    </location>
</feature>
<dbReference type="PANTHER" id="PTHR35910">
    <property type="entry name" value="2EXR DOMAIN-CONTAINING PROTEIN"/>
    <property type="match status" value="1"/>
</dbReference>
<organism evidence="3 4">
    <name type="scientific">Apiospora marii</name>
    <dbReference type="NCBI Taxonomy" id="335849"/>
    <lineage>
        <taxon>Eukaryota</taxon>
        <taxon>Fungi</taxon>
        <taxon>Dikarya</taxon>
        <taxon>Ascomycota</taxon>
        <taxon>Pezizomycotina</taxon>
        <taxon>Sordariomycetes</taxon>
        <taxon>Xylariomycetidae</taxon>
        <taxon>Amphisphaeriales</taxon>
        <taxon>Apiosporaceae</taxon>
        <taxon>Apiospora</taxon>
    </lineage>
</organism>
<evidence type="ECO:0000313" key="3">
    <source>
        <dbReference type="EMBL" id="KAK8029038.1"/>
    </source>
</evidence>
<protein>
    <recommendedName>
        <fullName evidence="2">2EXR domain-containing protein</fullName>
    </recommendedName>
</protein>